<dbReference type="EMBL" id="BARV01030886">
    <property type="protein sequence ID" value="GAI32849.1"/>
    <property type="molecule type" value="Genomic_DNA"/>
</dbReference>
<dbReference type="AlphaFoldDB" id="X1PPP1"/>
<name>X1PPP1_9ZZZZ</name>
<evidence type="ECO:0000313" key="1">
    <source>
        <dbReference type="EMBL" id="GAI32849.1"/>
    </source>
</evidence>
<feature type="non-terminal residue" evidence="1">
    <location>
        <position position="46"/>
    </location>
</feature>
<comment type="caution">
    <text evidence="1">The sequence shown here is derived from an EMBL/GenBank/DDBJ whole genome shotgun (WGS) entry which is preliminary data.</text>
</comment>
<protein>
    <submittedName>
        <fullName evidence="1">Uncharacterized protein</fullName>
    </submittedName>
</protein>
<organism evidence="1">
    <name type="scientific">marine sediment metagenome</name>
    <dbReference type="NCBI Taxonomy" id="412755"/>
    <lineage>
        <taxon>unclassified sequences</taxon>
        <taxon>metagenomes</taxon>
        <taxon>ecological metagenomes</taxon>
    </lineage>
</organism>
<proteinExistence type="predicted"/>
<reference evidence="1" key="1">
    <citation type="journal article" date="2014" name="Front. Microbiol.">
        <title>High frequency of phylogenetically diverse reductive dehalogenase-homologous genes in deep subseafloor sedimentary metagenomes.</title>
        <authorList>
            <person name="Kawai M."/>
            <person name="Futagami T."/>
            <person name="Toyoda A."/>
            <person name="Takaki Y."/>
            <person name="Nishi S."/>
            <person name="Hori S."/>
            <person name="Arai W."/>
            <person name="Tsubouchi T."/>
            <person name="Morono Y."/>
            <person name="Uchiyama I."/>
            <person name="Ito T."/>
            <person name="Fujiyama A."/>
            <person name="Inagaki F."/>
            <person name="Takami H."/>
        </authorList>
    </citation>
    <scope>NUCLEOTIDE SEQUENCE</scope>
    <source>
        <strain evidence="1">Expedition CK06-06</strain>
    </source>
</reference>
<gene>
    <name evidence="1" type="ORF">S06H3_48980</name>
</gene>
<accession>X1PPP1</accession>
<sequence>MLTLQKTDGTAVVSMPISDKSIDDLLSKEWLLTNNRGGYASSTVIG</sequence>